<dbReference type="KEGG" id="sle:sle_04280"/>
<keyword evidence="1" id="KW-0805">Transcription regulation</keyword>
<dbReference type="PANTHER" id="PTHR43280:SF32">
    <property type="entry name" value="TRANSCRIPTIONAL REGULATORY PROTEIN"/>
    <property type="match status" value="1"/>
</dbReference>
<dbReference type="Pfam" id="PF12833">
    <property type="entry name" value="HTH_18"/>
    <property type="match status" value="1"/>
</dbReference>
<keyword evidence="3" id="KW-0804">Transcription</keyword>
<proteinExistence type="predicted"/>
<feature type="compositionally biased region" description="Gly residues" evidence="4">
    <location>
        <begin position="310"/>
        <end position="320"/>
    </location>
</feature>
<sequence length="327" mass="34657">MGNSGQKRECDRVARPGAAGAAAITDVAYRPSLSAPIGMDVVGFEELRDRARRRGIDLSGPQRPDFHHLIHLAPHSPPLPHTVDFSRHVVPPGGWLWVRPGQVHQYAAGPGGPLARARGVMVIWRPGFVTEDPPHTEGPVTPAGAHGRLVALALDHLVAEYDDLGALPLEAHNRTLRMLLSVLLLRLAHACPPAAGAAAPPDGPFRRFSSAVERDFARTRRVADYAAALGYSTRTLTRAVKAATGATAKAYLDARIVLEAKRLLVHTDATAADIARRLGFDDPSDFGAFFRKHDGRTPLAFRAAARGTATGEGGAGGGGARPSRGDG</sequence>
<dbReference type="EMBL" id="LN831790">
    <property type="protein sequence ID" value="CQR59890.1"/>
    <property type="molecule type" value="Genomic_DNA"/>
</dbReference>
<dbReference type="AlphaFoldDB" id="A0A0F7VLT0"/>
<evidence type="ECO:0000256" key="2">
    <source>
        <dbReference type="ARBA" id="ARBA00023125"/>
    </source>
</evidence>
<dbReference type="PANTHER" id="PTHR43280">
    <property type="entry name" value="ARAC-FAMILY TRANSCRIPTIONAL REGULATOR"/>
    <property type="match status" value="1"/>
</dbReference>
<reference evidence="6 7" key="1">
    <citation type="submission" date="2015-02" db="EMBL/GenBank/DDBJ databases">
        <authorList>
            <person name="Gomez-Escribano P.J."/>
        </authorList>
    </citation>
    <scope>NUCLEOTIDE SEQUENCE [LARGE SCALE GENOMIC DNA]</scope>
    <source>
        <strain evidence="7">C34 (DSM 42122 / NRRL B-24963)</strain>
    </source>
</reference>
<dbReference type="Gene3D" id="1.10.10.60">
    <property type="entry name" value="Homeodomain-like"/>
    <property type="match status" value="1"/>
</dbReference>
<evidence type="ECO:0000256" key="1">
    <source>
        <dbReference type="ARBA" id="ARBA00023015"/>
    </source>
</evidence>
<evidence type="ECO:0000313" key="6">
    <source>
        <dbReference type="EMBL" id="CQR59890.1"/>
    </source>
</evidence>
<dbReference type="SMART" id="SM00342">
    <property type="entry name" value="HTH_ARAC"/>
    <property type="match status" value="1"/>
</dbReference>
<dbReference type="GO" id="GO:0003700">
    <property type="term" value="F:DNA-binding transcription factor activity"/>
    <property type="evidence" value="ECO:0007669"/>
    <property type="project" value="InterPro"/>
</dbReference>
<feature type="domain" description="HTH araC/xylS-type" evidence="5">
    <location>
        <begin position="206"/>
        <end position="304"/>
    </location>
</feature>
<name>A0A0F7VLT0_STRLW</name>
<dbReference type="SUPFAM" id="SSF46689">
    <property type="entry name" value="Homeodomain-like"/>
    <property type="match status" value="1"/>
</dbReference>
<gene>
    <name evidence="6" type="primary">sle_04280</name>
</gene>
<evidence type="ECO:0000259" key="5">
    <source>
        <dbReference type="PROSITE" id="PS01124"/>
    </source>
</evidence>
<dbReference type="Proteomes" id="UP000035016">
    <property type="component" value="Chromosome Chromosome"/>
</dbReference>
<organism evidence="6 7">
    <name type="scientific">Streptomyces leeuwenhoekii</name>
    <dbReference type="NCBI Taxonomy" id="1437453"/>
    <lineage>
        <taxon>Bacteria</taxon>
        <taxon>Bacillati</taxon>
        <taxon>Actinomycetota</taxon>
        <taxon>Actinomycetes</taxon>
        <taxon>Kitasatosporales</taxon>
        <taxon>Streptomycetaceae</taxon>
        <taxon>Streptomyces</taxon>
    </lineage>
</organism>
<accession>A0A0F7VLT0</accession>
<keyword evidence="2" id="KW-0238">DNA-binding</keyword>
<evidence type="ECO:0000256" key="3">
    <source>
        <dbReference type="ARBA" id="ARBA00023163"/>
    </source>
</evidence>
<evidence type="ECO:0000256" key="4">
    <source>
        <dbReference type="SAM" id="MobiDB-lite"/>
    </source>
</evidence>
<dbReference type="InterPro" id="IPR018060">
    <property type="entry name" value="HTH_AraC"/>
</dbReference>
<dbReference type="PROSITE" id="PS01124">
    <property type="entry name" value="HTH_ARAC_FAMILY_2"/>
    <property type="match status" value="1"/>
</dbReference>
<evidence type="ECO:0000313" key="7">
    <source>
        <dbReference type="Proteomes" id="UP000035016"/>
    </source>
</evidence>
<feature type="region of interest" description="Disordered" evidence="4">
    <location>
        <begin position="305"/>
        <end position="327"/>
    </location>
</feature>
<dbReference type="InterPro" id="IPR009057">
    <property type="entry name" value="Homeodomain-like_sf"/>
</dbReference>
<protein>
    <submittedName>
        <fullName evidence="6">Transcriptional Regulator</fullName>
    </submittedName>
</protein>
<dbReference type="GO" id="GO:0043565">
    <property type="term" value="F:sequence-specific DNA binding"/>
    <property type="evidence" value="ECO:0007669"/>
    <property type="project" value="InterPro"/>
</dbReference>